<proteinExistence type="predicted"/>
<evidence type="ECO:0000313" key="1">
    <source>
        <dbReference type="EMBL" id="MBL1377633.1"/>
    </source>
</evidence>
<dbReference type="EMBL" id="JAERTZ010000021">
    <property type="protein sequence ID" value="MBL1377633.1"/>
    <property type="molecule type" value="Genomic_DNA"/>
</dbReference>
<keyword evidence="2" id="KW-1185">Reference proteome</keyword>
<organism evidence="1 2">
    <name type="scientific">Zobellella iuensis</name>
    <dbReference type="NCBI Taxonomy" id="2803811"/>
    <lineage>
        <taxon>Bacteria</taxon>
        <taxon>Pseudomonadati</taxon>
        <taxon>Pseudomonadota</taxon>
        <taxon>Gammaproteobacteria</taxon>
        <taxon>Aeromonadales</taxon>
        <taxon>Aeromonadaceae</taxon>
        <taxon>Zobellella</taxon>
    </lineage>
</organism>
<dbReference type="Gene3D" id="3.40.30.10">
    <property type="entry name" value="Glutaredoxin"/>
    <property type="match status" value="1"/>
</dbReference>
<dbReference type="Proteomes" id="UP000638570">
    <property type="component" value="Unassembled WGS sequence"/>
</dbReference>
<comment type="caution">
    <text evidence="1">The sequence shown here is derived from an EMBL/GenBank/DDBJ whole genome shotgun (WGS) entry which is preliminary data.</text>
</comment>
<sequence length="62" mass="7170">MDQAGEEVETAVRRTRQLMQQFGLGGFPSLLMEREGQRQAVGLSRCYGRPDEWRAFWQPQLA</sequence>
<gene>
    <name evidence="1" type="ORF">JKV55_09860</name>
</gene>
<evidence type="ECO:0000313" key="2">
    <source>
        <dbReference type="Proteomes" id="UP000638570"/>
    </source>
</evidence>
<name>A0ABS1QRY5_9GAMM</name>
<reference evidence="2" key="1">
    <citation type="submission" date="2021-01" db="EMBL/GenBank/DDBJ databases">
        <title>Genome public.</title>
        <authorList>
            <person name="Liu C."/>
            <person name="Sun Q."/>
        </authorList>
    </citation>
    <scope>NUCLEOTIDE SEQUENCE [LARGE SCALE GENOMIC DNA]</scope>
    <source>
        <strain evidence="2">CGMCC 1.18722</strain>
    </source>
</reference>
<dbReference type="RefSeq" id="WP_202084742.1">
    <property type="nucleotide sequence ID" value="NZ_JAERTZ010000021.1"/>
</dbReference>
<accession>A0ABS1QRY5</accession>
<protein>
    <recommendedName>
        <fullName evidence="3">DSBA-like thioredoxin domain-containing protein</fullName>
    </recommendedName>
</protein>
<evidence type="ECO:0008006" key="3">
    <source>
        <dbReference type="Google" id="ProtNLM"/>
    </source>
</evidence>